<comment type="caution">
    <text evidence="1">The sequence shown here is derived from an EMBL/GenBank/DDBJ whole genome shotgun (WGS) entry which is preliminary data.</text>
</comment>
<name>A0AAQ1P0U9_LEPIR</name>
<dbReference type="AlphaFoldDB" id="A0AAQ1P0U9"/>
<dbReference type="EMBL" id="OEJX01000065">
    <property type="protein sequence ID" value="SOR63413.1"/>
    <property type="molecule type" value="Genomic_DNA"/>
</dbReference>
<accession>A0AAQ1P0U9</accession>
<proteinExistence type="predicted"/>
<organism evidence="1 2">
    <name type="scientific">Leptospira interrogans serovar Manilae</name>
    <dbReference type="NCBI Taxonomy" id="214675"/>
    <lineage>
        <taxon>Bacteria</taxon>
        <taxon>Pseudomonadati</taxon>
        <taxon>Spirochaetota</taxon>
        <taxon>Spirochaetia</taxon>
        <taxon>Leptospirales</taxon>
        <taxon>Leptospiraceae</taxon>
        <taxon>Leptospira</taxon>
    </lineage>
</organism>
<reference evidence="1 2" key="1">
    <citation type="submission" date="2017-11" db="EMBL/GenBank/DDBJ databases">
        <authorList>
            <person name="Lechat P."/>
        </authorList>
    </citation>
    <scope>NUCLEOTIDE SEQUENCE [LARGE SCALE GENOMIC DNA]</scope>
    <source>
        <strain evidence="1">L495</strain>
    </source>
</reference>
<evidence type="ECO:0000313" key="2">
    <source>
        <dbReference type="Proteomes" id="UP000234460"/>
    </source>
</evidence>
<protein>
    <submittedName>
        <fullName evidence="1">Uncharacterized protein</fullName>
    </submittedName>
</protein>
<gene>
    <name evidence="1" type="ORF">LMANV2_680005</name>
</gene>
<dbReference type="Proteomes" id="UP000234460">
    <property type="component" value="Chromosome LMANV2"/>
</dbReference>
<sequence>MREILSLGNKLEFQTIHEITTQMHENSTKLLLTAEAKFAKK</sequence>
<evidence type="ECO:0000313" key="1">
    <source>
        <dbReference type="EMBL" id="SOR63413.1"/>
    </source>
</evidence>